<keyword evidence="7" id="KW-0175">Coiled coil</keyword>
<dbReference type="SUPFAM" id="SSF55874">
    <property type="entry name" value="ATPase domain of HSP90 chaperone/DNA topoisomerase II/histidine kinase"/>
    <property type="match status" value="1"/>
</dbReference>
<feature type="domain" description="HAMP" evidence="10">
    <location>
        <begin position="450"/>
        <end position="503"/>
    </location>
</feature>
<evidence type="ECO:0000256" key="3">
    <source>
        <dbReference type="ARBA" id="ARBA00012438"/>
    </source>
</evidence>
<dbReference type="InterPro" id="IPR003594">
    <property type="entry name" value="HATPase_dom"/>
</dbReference>
<keyword evidence="8" id="KW-1133">Transmembrane helix</keyword>
<organism evidence="11 12">
    <name type="scientific">Aureimonas endophytica</name>
    <dbReference type="NCBI Taxonomy" id="2027858"/>
    <lineage>
        <taxon>Bacteria</taxon>
        <taxon>Pseudomonadati</taxon>
        <taxon>Pseudomonadota</taxon>
        <taxon>Alphaproteobacteria</taxon>
        <taxon>Hyphomicrobiales</taxon>
        <taxon>Aurantimonadaceae</taxon>
        <taxon>Aureimonas</taxon>
    </lineage>
</organism>
<evidence type="ECO:0000256" key="5">
    <source>
        <dbReference type="ARBA" id="ARBA00022679"/>
    </source>
</evidence>
<keyword evidence="4" id="KW-0597">Phosphoprotein</keyword>
<evidence type="ECO:0000259" key="10">
    <source>
        <dbReference type="PROSITE" id="PS50885"/>
    </source>
</evidence>
<gene>
    <name evidence="11" type="ORF">GCM10011390_37740</name>
</gene>
<dbReference type="Pfam" id="PF02518">
    <property type="entry name" value="HATPase_c"/>
    <property type="match status" value="1"/>
</dbReference>
<dbReference type="GO" id="GO:0016020">
    <property type="term" value="C:membrane"/>
    <property type="evidence" value="ECO:0007669"/>
    <property type="project" value="UniProtKB-SubCell"/>
</dbReference>
<dbReference type="InterPro" id="IPR003660">
    <property type="entry name" value="HAMP_dom"/>
</dbReference>
<dbReference type="PROSITE" id="PS50885">
    <property type="entry name" value="HAMP"/>
    <property type="match status" value="1"/>
</dbReference>
<evidence type="ECO:0000259" key="9">
    <source>
        <dbReference type="PROSITE" id="PS50109"/>
    </source>
</evidence>
<dbReference type="InterPro" id="IPR004358">
    <property type="entry name" value="Sig_transdc_His_kin-like_C"/>
</dbReference>
<dbReference type="Gene3D" id="1.10.287.130">
    <property type="match status" value="1"/>
</dbReference>
<reference evidence="11" key="1">
    <citation type="journal article" date="2014" name="Int. J. Syst. Evol. Microbiol.">
        <title>Complete genome sequence of Corynebacterium casei LMG S-19264T (=DSM 44701T), isolated from a smear-ripened cheese.</title>
        <authorList>
            <consortium name="US DOE Joint Genome Institute (JGI-PGF)"/>
            <person name="Walter F."/>
            <person name="Albersmeier A."/>
            <person name="Kalinowski J."/>
            <person name="Ruckert C."/>
        </authorList>
    </citation>
    <scope>NUCLEOTIDE SEQUENCE</scope>
    <source>
        <strain evidence="11">CGMCC 1.15367</strain>
    </source>
</reference>
<comment type="caution">
    <text evidence="11">The sequence shown here is derived from an EMBL/GenBank/DDBJ whole genome shotgun (WGS) entry which is preliminary data.</text>
</comment>
<dbReference type="SMART" id="SM00387">
    <property type="entry name" value="HATPase_c"/>
    <property type="match status" value="1"/>
</dbReference>
<dbReference type="PROSITE" id="PS50109">
    <property type="entry name" value="HIS_KIN"/>
    <property type="match status" value="1"/>
</dbReference>
<evidence type="ECO:0000256" key="8">
    <source>
        <dbReference type="SAM" id="Phobius"/>
    </source>
</evidence>
<evidence type="ECO:0000256" key="7">
    <source>
        <dbReference type="SAM" id="Coils"/>
    </source>
</evidence>
<protein>
    <recommendedName>
        <fullName evidence="3">histidine kinase</fullName>
        <ecNumber evidence="3">2.7.13.3</ecNumber>
    </recommendedName>
</protein>
<evidence type="ECO:0000313" key="12">
    <source>
        <dbReference type="Proteomes" id="UP000644699"/>
    </source>
</evidence>
<dbReference type="Gene3D" id="6.10.340.10">
    <property type="match status" value="1"/>
</dbReference>
<keyword evidence="5" id="KW-0808">Transferase</keyword>
<dbReference type="Gene3D" id="3.30.565.10">
    <property type="entry name" value="Histidine kinase-like ATPase, C-terminal domain"/>
    <property type="match status" value="1"/>
</dbReference>
<dbReference type="InterPro" id="IPR036097">
    <property type="entry name" value="HisK_dim/P_sf"/>
</dbReference>
<dbReference type="RefSeq" id="WP_188911263.1">
    <property type="nucleotide sequence ID" value="NZ_BMIQ01000006.1"/>
</dbReference>
<evidence type="ECO:0000256" key="2">
    <source>
        <dbReference type="ARBA" id="ARBA00004370"/>
    </source>
</evidence>
<dbReference type="PANTHER" id="PTHR43065">
    <property type="entry name" value="SENSOR HISTIDINE KINASE"/>
    <property type="match status" value="1"/>
</dbReference>
<dbReference type="EC" id="2.7.13.3" evidence="3"/>
<keyword evidence="12" id="KW-1185">Reference proteome</keyword>
<dbReference type="InterPro" id="IPR005467">
    <property type="entry name" value="His_kinase_dom"/>
</dbReference>
<dbReference type="Proteomes" id="UP000644699">
    <property type="component" value="Unassembled WGS sequence"/>
</dbReference>
<dbReference type="CDD" id="cd00082">
    <property type="entry name" value="HisKA"/>
    <property type="match status" value="1"/>
</dbReference>
<dbReference type="SUPFAM" id="SSF47384">
    <property type="entry name" value="Homodimeric domain of signal transducing histidine kinase"/>
    <property type="match status" value="1"/>
</dbReference>
<evidence type="ECO:0000313" key="11">
    <source>
        <dbReference type="EMBL" id="GGE15089.1"/>
    </source>
</evidence>
<comment type="subcellular location">
    <subcellularLocation>
        <location evidence="2">Membrane</location>
    </subcellularLocation>
</comment>
<dbReference type="EMBL" id="BMIQ01000006">
    <property type="protein sequence ID" value="GGE15089.1"/>
    <property type="molecule type" value="Genomic_DNA"/>
</dbReference>
<proteinExistence type="predicted"/>
<feature type="domain" description="Histidine kinase" evidence="9">
    <location>
        <begin position="541"/>
        <end position="773"/>
    </location>
</feature>
<dbReference type="GO" id="GO:0000155">
    <property type="term" value="F:phosphorelay sensor kinase activity"/>
    <property type="evidence" value="ECO:0007669"/>
    <property type="project" value="InterPro"/>
</dbReference>
<keyword evidence="8" id="KW-0472">Membrane</keyword>
<evidence type="ECO:0000256" key="6">
    <source>
        <dbReference type="ARBA" id="ARBA00022777"/>
    </source>
</evidence>
<keyword evidence="8" id="KW-0812">Transmembrane</keyword>
<feature type="transmembrane region" description="Helical" evidence="8">
    <location>
        <begin position="37"/>
        <end position="59"/>
    </location>
</feature>
<comment type="catalytic activity">
    <reaction evidence="1">
        <text>ATP + protein L-histidine = ADP + protein N-phospho-L-histidine.</text>
        <dbReference type="EC" id="2.7.13.3"/>
    </reaction>
</comment>
<sequence length="790" mass="85319">MSGVAPPALAKAGPAGERAGGRGLFGRRLLPSITQRVFLVGAIPILAAVLIGLASLFLLNRADDARRGALTVATEFRQIVTAINERDAFVHAPAAERHRHRSQFVAALDVALANSRELLDLTDVPEHIDAILESEALLQRFRAAMGELEITIERNDKLVATMREHLGGLLVLTDEARKRQHESNANIVATLRRNDDALRGVQDLVRRAELARAAISDRQLGLLQTPDRTQDEMAAVRMANAVADLRDALGKGETPALAGEFAAALSTYEASRDAGAPLAWLDQRIKIDGTAARALQEKVAELLAYTVEAHETEQATQNIAVETMRLTAWTEEAIAARDIPGIGAATADSGTLSDRIATLPISPLIQTDMLDALDVWRDSLGETSKGLGQQNDILARMTDTANALVFEIAYLNGELARNADQIGATARRMLGFGALLGLIAGTVFAFLVARSITTPLKHLERDMLDRAFNPEAGPVVGSARSDEIGHMAEATNRFLFELNKRESALRTEKERTEEALRELKRTQRELIQSEKLASLGQLVAGVAHEINTPLGIALTTATVMRDELRGFGADIGGGRVSRAAFDRFLERLQDGIRLTTSNLERSAQLVVSFKQVAADRASGERRSFDLKGFLDDLFISLRPLGKRYGHRILVECEAGLMMDSYPGALAQVLTNLVTNAYVHAFASTEGGTIRIDVARRDGDRVAITFEDDGRGIDPQHRARIFDPFFTTGRAQGSTGLGLHIVFSLVTATLGGTIDVESALGRGTRFAILLPRHRPQAARAGSGEAPAGDAA</sequence>
<dbReference type="InterPro" id="IPR003661">
    <property type="entry name" value="HisK_dim/P_dom"/>
</dbReference>
<accession>A0A916ZVQ1</accession>
<feature type="transmembrane region" description="Helical" evidence="8">
    <location>
        <begin position="429"/>
        <end position="449"/>
    </location>
</feature>
<evidence type="ECO:0000256" key="1">
    <source>
        <dbReference type="ARBA" id="ARBA00000085"/>
    </source>
</evidence>
<evidence type="ECO:0000256" key="4">
    <source>
        <dbReference type="ARBA" id="ARBA00022553"/>
    </source>
</evidence>
<keyword evidence="6" id="KW-0418">Kinase</keyword>
<dbReference type="InterPro" id="IPR036890">
    <property type="entry name" value="HATPase_C_sf"/>
</dbReference>
<reference evidence="11" key="2">
    <citation type="submission" date="2020-09" db="EMBL/GenBank/DDBJ databases">
        <authorList>
            <person name="Sun Q."/>
            <person name="Zhou Y."/>
        </authorList>
    </citation>
    <scope>NUCLEOTIDE SEQUENCE</scope>
    <source>
        <strain evidence="11">CGMCC 1.15367</strain>
    </source>
</reference>
<dbReference type="AlphaFoldDB" id="A0A916ZVQ1"/>
<dbReference type="PRINTS" id="PR00344">
    <property type="entry name" value="BCTRLSENSOR"/>
</dbReference>
<name>A0A916ZVQ1_9HYPH</name>
<feature type="coiled-coil region" evidence="7">
    <location>
        <begin position="495"/>
        <end position="532"/>
    </location>
</feature>